<dbReference type="Pfam" id="PF17815">
    <property type="entry name" value="PDZ_3"/>
    <property type="match status" value="1"/>
</dbReference>
<comment type="caution">
    <text evidence="5">The sequence shown here is derived from an EMBL/GenBank/DDBJ whole genome shotgun (WGS) entry which is preliminary data.</text>
</comment>
<sequence>MFVICGVSVAAAQAAGNTSIERLKDAVVKIHTTSTPPDYFTPWRLLNAKQSSGSGSVIRGNRILTNAHVVADASYIQAQKHGDPRKYLARVVFISHEADLAILEVEQNTFFDGLRPLEIGALPEPLQEVSVFGYPFGGTTLSITRGVLSRIEHQYYAHAGGYLLAGQIDAAINPGNSGGPVIVDNRIVGVVMQANTSGRAENLGYFVPPSVIEHVLEDAKDGELDGFPDLGFRTQDLESPAMRQAYGVEDHPGGMLVAHVFEGSPAAGKIQPNDVIMAIDGFDIADDSSIEFRKNLRTNFKYAIDQYHRGDDVEIHVVRAGQAQTITLSITEPKRNFSLVRQQEFEQTPQYLIYGGVVFVPLNMNLIKRWGRDWHSKAPVSFLHARDTRSSPDKEELVVGLKVLAADVNLGYHDWKNWILESVNGVPIRNFQQFCQLVTNGTEDNTVFRDEEGYQMVLNRAEALSSELVILNRYRVPRANACAETPEVVLP</sequence>
<keyword evidence="2" id="KW-0378">Hydrolase</keyword>
<keyword evidence="1 5" id="KW-0645">Protease</keyword>
<evidence type="ECO:0000256" key="2">
    <source>
        <dbReference type="ARBA" id="ARBA00022801"/>
    </source>
</evidence>
<dbReference type="InterPro" id="IPR046449">
    <property type="entry name" value="DEGP_PDZ_sf"/>
</dbReference>
<dbReference type="SUPFAM" id="SSF50156">
    <property type="entry name" value="PDZ domain-like"/>
    <property type="match status" value="1"/>
</dbReference>
<dbReference type="Proteomes" id="UP000787472">
    <property type="component" value="Unassembled WGS sequence"/>
</dbReference>
<dbReference type="InterPro" id="IPR043504">
    <property type="entry name" value="Peptidase_S1_PA_chymotrypsin"/>
</dbReference>
<dbReference type="InterPro" id="IPR001940">
    <property type="entry name" value="Peptidase_S1C"/>
</dbReference>
<dbReference type="Pfam" id="PF13365">
    <property type="entry name" value="Trypsin_2"/>
    <property type="match status" value="1"/>
</dbReference>
<dbReference type="PRINTS" id="PR00834">
    <property type="entry name" value="PROTEASES2C"/>
</dbReference>
<dbReference type="GO" id="GO:0006508">
    <property type="term" value="P:proteolysis"/>
    <property type="evidence" value="ECO:0007669"/>
    <property type="project" value="UniProtKB-KW"/>
</dbReference>
<dbReference type="PANTHER" id="PTHR45980:SF9">
    <property type="entry name" value="PROTEASE DO-LIKE 10, MITOCHONDRIAL-RELATED"/>
    <property type="match status" value="1"/>
</dbReference>
<reference evidence="5" key="1">
    <citation type="submission" date="2020-03" db="EMBL/GenBank/DDBJ databases">
        <authorList>
            <person name="Guo F."/>
        </authorList>
    </citation>
    <scope>NUCLEOTIDE SEQUENCE</scope>
    <source>
        <strain evidence="5">JCM 30134</strain>
    </source>
</reference>
<evidence type="ECO:0000256" key="3">
    <source>
        <dbReference type="ARBA" id="ARBA00022825"/>
    </source>
</evidence>
<dbReference type="InterPro" id="IPR041517">
    <property type="entry name" value="DEGP_PDZ"/>
</dbReference>
<evidence type="ECO:0000313" key="5">
    <source>
        <dbReference type="EMBL" id="NHO67648.1"/>
    </source>
</evidence>
<dbReference type="AlphaFoldDB" id="A0A9E5MNQ5"/>
<evidence type="ECO:0000313" key="6">
    <source>
        <dbReference type="Proteomes" id="UP000787472"/>
    </source>
</evidence>
<dbReference type="GO" id="GO:0004252">
    <property type="term" value="F:serine-type endopeptidase activity"/>
    <property type="evidence" value="ECO:0007669"/>
    <property type="project" value="InterPro"/>
</dbReference>
<keyword evidence="6" id="KW-1185">Reference proteome</keyword>
<dbReference type="InterPro" id="IPR036034">
    <property type="entry name" value="PDZ_sf"/>
</dbReference>
<dbReference type="PANTHER" id="PTHR45980">
    <property type="match status" value="1"/>
</dbReference>
<dbReference type="Pfam" id="PF13180">
    <property type="entry name" value="PDZ_2"/>
    <property type="match status" value="1"/>
</dbReference>
<dbReference type="Gene3D" id="2.40.10.10">
    <property type="entry name" value="Trypsin-like serine proteases"/>
    <property type="match status" value="2"/>
</dbReference>
<dbReference type="Gene3D" id="2.30.42.10">
    <property type="match status" value="1"/>
</dbReference>
<name>A0A9E5MNQ5_9GAMM</name>
<evidence type="ECO:0000259" key="4">
    <source>
        <dbReference type="PROSITE" id="PS50106"/>
    </source>
</evidence>
<dbReference type="EMBL" id="JAAONZ010000018">
    <property type="protein sequence ID" value="NHO67648.1"/>
    <property type="molecule type" value="Genomic_DNA"/>
</dbReference>
<protein>
    <submittedName>
        <fullName evidence="5">Serine protease</fullName>
    </submittedName>
</protein>
<organism evidence="5 6">
    <name type="scientific">Pseudomaricurvus hydrocarbonicus</name>
    <dbReference type="NCBI Taxonomy" id="1470433"/>
    <lineage>
        <taxon>Bacteria</taxon>
        <taxon>Pseudomonadati</taxon>
        <taxon>Pseudomonadota</taxon>
        <taxon>Gammaproteobacteria</taxon>
        <taxon>Cellvibrionales</taxon>
        <taxon>Cellvibrionaceae</taxon>
        <taxon>Pseudomaricurvus</taxon>
    </lineage>
</organism>
<keyword evidence="3" id="KW-0720">Serine protease</keyword>
<gene>
    <name evidence="5" type="ORF">G8770_19045</name>
</gene>
<proteinExistence type="predicted"/>
<dbReference type="InterPro" id="IPR001478">
    <property type="entry name" value="PDZ"/>
</dbReference>
<dbReference type="PROSITE" id="PS50106">
    <property type="entry name" value="PDZ"/>
    <property type="match status" value="1"/>
</dbReference>
<accession>A0A9E5MNQ5</accession>
<dbReference type="InterPro" id="IPR009003">
    <property type="entry name" value="Peptidase_S1_PA"/>
</dbReference>
<feature type="domain" description="PDZ" evidence="4">
    <location>
        <begin position="213"/>
        <end position="297"/>
    </location>
</feature>
<evidence type="ECO:0000256" key="1">
    <source>
        <dbReference type="ARBA" id="ARBA00022670"/>
    </source>
</evidence>
<dbReference type="Gene3D" id="3.20.190.20">
    <property type="match status" value="1"/>
</dbReference>
<dbReference type="SUPFAM" id="SSF50494">
    <property type="entry name" value="Trypsin-like serine proteases"/>
    <property type="match status" value="1"/>
</dbReference>